<feature type="transmembrane region" description="Helical" evidence="2">
    <location>
        <begin position="294"/>
        <end position="324"/>
    </location>
</feature>
<evidence type="ECO:0000256" key="2">
    <source>
        <dbReference type="SAM" id="Phobius"/>
    </source>
</evidence>
<evidence type="ECO:0000259" key="3">
    <source>
        <dbReference type="Pfam" id="PF10110"/>
    </source>
</evidence>
<organism evidence="4 5">
    <name type="scientific">Streptomyces sanyensis</name>
    <dbReference type="NCBI Taxonomy" id="568869"/>
    <lineage>
        <taxon>Bacteria</taxon>
        <taxon>Bacillati</taxon>
        <taxon>Actinomycetota</taxon>
        <taxon>Actinomycetes</taxon>
        <taxon>Kitasatosporales</taxon>
        <taxon>Streptomycetaceae</taxon>
        <taxon>Streptomyces</taxon>
    </lineage>
</organism>
<name>A0ABP8ZZK1_9ACTN</name>
<dbReference type="InterPro" id="IPR018476">
    <property type="entry name" value="GlyceroP-diester-Pdiesterase_M"/>
</dbReference>
<feature type="transmembrane region" description="Helical" evidence="2">
    <location>
        <begin position="113"/>
        <end position="131"/>
    </location>
</feature>
<proteinExistence type="predicted"/>
<dbReference type="EMBL" id="BAABJV010000002">
    <property type="protein sequence ID" value="GAA4770167.1"/>
    <property type="molecule type" value="Genomic_DNA"/>
</dbReference>
<keyword evidence="2" id="KW-0472">Membrane</keyword>
<dbReference type="PANTHER" id="PTHR33133:SF1">
    <property type="entry name" value="EXPRESSED PROTEIN-RELATED"/>
    <property type="match status" value="1"/>
</dbReference>
<keyword evidence="5" id="KW-1185">Reference proteome</keyword>
<sequence>MNDTPGWASPGSAPSDGRSPEVPHPAAPADATPAKWSAEQPPPGDWSTPGQGDRSPGGPAAGQGGGHPGPYGGGPWGGPPPAARPGVIPLRPLGIGEILDGAVTTLRTHWRTVLAVTVTVAVFTQVASILIERFLMPSVPQVDPEATPEEALRQSLDSLQASLVSLGPTLLITMVGTLLTTALLTVVVSRSVLGRTVTLAGAWREARPRLPHLLGLTVLLPVGVAVLFAVGMLPGILIGGVGGVLLAVLGALAALVVVVWLSIRFALAAPALVLERQGVLASLRRSARLVQGSWWRILGITLLTALLAFLVSMVVAVPFTVIAFVVDGEGFGDLLSGSPPEFGLLFLIITGIGSVIASSITYPITAGVNTLLYIDQRIRREALDLELARAAGLPGYGPEPGSAPVSGG</sequence>
<dbReference type="Pfam" id="PF10110">
    <property type="entry name" value="GPDPase_memb"/>
    <property type="match status" value="1"/>
</dbReference>
<feature type="transmembrane region" description="Helical" evidence="2">
    <location>
        <begin position="213"/>
        <end position="238"/>
    </location>
</feature>
<reference evidence="5" key="1">
    <citation type="journal article" date="2019" name="Int. J. Syst. Evol. Microbiol.">
        <title>The Global Catalogue of Microorganisms (GCM) 10K type strain sequencing project: providing services to taxonomists for standard genome sequencing and annotation.</title>
        <authorList>
            <consortium name="The Broad Institute Genomics Platform"/>
            <consortium name="The Broad Institute Genome Sequencing Center for Infectious Disease"/>
            <person name="Wu L."/>
            <person name="Ma J."/>
        </authorList>
    </citation>
    <scope>NUCLEOTIDE SEQUENCE [LARGE SCALE GENOMIC DNA]</scope>
    <source>
        <strain evidence="5">JCM 18324</strain>
    </source>
</reference>
<keyword evidence="2" id="KW-0812">Transmembrane</keyword>
<feature type="transmembrane region" description="Helical" evidence="2">
    <location>
        <begin position="170"/>
        <end position="193"/>
    </location>
</feature>
<dbReference type="RefSeq" id="WP_345611380.1">
    <property type="nucleotide sequence ID" value="NZ_BAABJV010000002.1"/>
</dbReference>
<feature type="transmembrane region" description="Helical" evidence="2">
    <location>
        <begin position="244"/>
        <end position="273"/>
    </location>
</feature>
<dbReference type="PANTHER" id="PTHR33133">
    <property type="entry name" value="OS08G0107100 PROTEIN-RELATED"/>
    <property type="match status" value="1"/>
</dbReference>
<feature type="domain" description="Glycerophosphoryl diester phosphodiesterase membrane" evidence="3">
    <location>
        <begin position="248"/>
        <end position="327"/>
    </location>
</feature>
<evidence type="ECO:0000313" key="5">
    <source>
        <dbReference type="Proteomes" id="UP001501147"/>
    </source>
</evidence>
<accession>A0ABP8ZZK1</accession>
<feature type="compositionally biased region" description="Gly residues" evidence="1">
    <location>
        <begin position="59"/>
        <end position="76"/>
    </location>
</feature>
<evidence type="ECO:0000313" key="4">
    <source>
        <dbReference type="EMBL" id="GAA4770167.1"/>
    </source>
</evidence>
<feature type="region of interest" description="Disordered" evidence="1">
    <location>
        <begin position="1"/>
        <end position="85"/>
    </location>
</feature>
<feature type="transmembrane region" description="Helical" evidence="2">
    <location>
        <begin position="344"/>
        <end position="374"/>
    </location>
</feature>
<keyword evidence="2" id="KW-1133">Transmembrane helix</keyword>
<dbReference type="Proteomes" id="UP001501147">
    <property type="component" value="Unassembled WGS sequence"/>
</dbReference>
<evidence type="ECO:0000256" key="1">
    <source>
        <dbReference type="SAM" id="MobiDB-lite"/>
    </source>
</evidence>
<comment type="caution">
    <text evidence="4">The sequence shown here is derived from an EMBL/GenBank/DDBJ whole genome shotgun (WGS) entry which is preliminary data.</text>
</comment>
<gene>
    <name evidence="4" type="ORF">GCM10023329_16520</name>
</gene>
<protein>
    <submittedName>
        <fullName evidence="4">Glycerophosphoryl diester phosphodiesterase membrane domain-containing protein</fullName>
    </submittedName>
</protein>